<evidence type="ECO:0008006" key="3">
    <source>
        <dbReference type="Google" id="ProtNLM"/>
    </source>
</evidence>
<dbReference type="RefSeq" id="WP_062949640.1">
    <property type="nucleotide sequence ID" value="NZ_LPVY01000005.1"/>
</dbReference>
<dbReference type="SUPFAM" id="SSF48452">
    <property type="entry name" value="TPR-like"/>
    <property type="match status" value="1"/>
</dbReference>
<accession>A0A154L983</accession>
<evidence type="ECO:0000313" key="2">
    <source>
        <dbReference type="Proteomes" id="UP000076335"/>
    </source>
</evidence>
<dbReference type="Gene3D" id="1.25.40.10">
    <property type="entry name" value="Tetratricopeptide repeat domain"/>
    <property type="match status" value="1"/>
</dbReference>
<dbReference type="EMBL" id="LPVY01000005">
    <property type="protein sequence ID" value="KZB66548.1"/>
    <property type="molecule type" value="Genomic_DNA"/>
</dbReference>
<dbReference type="OrthoDB" id="7365075at2"/>
<reference evidence="1 2" key="1">
    <citation type="submission" date="2015-12" db="EMBL/GenBank/DDBJ databases">
        <title>Genome sequence of Thalassospira lucentensis MCCC 1A02072.</title>
        <authorList>
            <person name="Lu L."/>
            <person name="Lai Q."/>
            <person name="Shao Z."/>
            <person name="Qian P."/>
        </authorList>
    </citation>
    <scope>NUCLEOTIDE SEQUENCE [LARGE SCALE GENOMIC DNA]</scope>
    <source>
        <strain evidence="1 2">MCCC 1A02072</strain>
    </source>
</reference>
<dbReference type="AlphaFoldDB" id="A0A154L983"/>
<proteinExistence type="predicted"/>
<dbReference type="Proteomes" id="UP000076335">
    <property type="component" value="Unassembled WGS sequence"/>
</dbReference>
<protein>
    <recommendedName>
        <fullName evidence="3">MalT-like TPR region domain-containing protein</fullName>
    </recommendedName>
</protein>
<sequence>MSDKLAGYLPRLSFLQTTEPGSLTLARLYLEMATALDKSERMMALSLFDEADHLFAAHLQTAPDAARAGLAHSLNNRAALEIDGQQWADAVDAARQAVELRRDRLANMPSGQSEAARLDLGYSQGALVLALRGAGRFGIARETCAEALGNLAIFAGKKNQQAFILLAKLICLYTELCSRTDENPDPVLLLPLAKAFYDSNQTG</sequence>
<dbReference type="InterPro" id="IPR011990">
    <property type="entry name" value="TPR-like_helical_dom_sf"/>
</dbReference>
<organism evidence="1 2">
    <name type="scientific">Thalassospira lucentensis</name>
    <dbReference type="NCBI Taxonomy" id="168935"/>
    <lineage>
        <taxon>Bacteria</taxon>
        <taxon>Pseudomonadati</taxon>
        <taxon>Pseudomonadota</taxon>
        <taxon>Alphaproteobacteria</taxon>
        <taxon>Rhodospirillales</taxon>
        <taxon>Thalassospiraceae</taxon>
        <taxon>Thalassospira</taxon>
    </lineage>
</organism>
<name>A0A154L983_9PROT</name>
<gene>
    <name evidence="1" type="ORF">AUP42_13380</name>
</gene>
<evidence type="ECO:0000313" key="1">
    <source>
        <dbReference type="EMBL" id="KZB66548.1"/>
    </source>
</evidence>
<comment type="caution">
    <text evidence="1">The sequence shown here is derived from an EMBL/GenBank/DDBJ whole genome shotgun (WGS) entry which is preliminary data.</text>
</comment>